<organism evidence="2 3">
    <name type="scientific">Caerostris extrusa</name>
    <name type="common">Bark spider</name>
    <name type="synonym">Caerostris bankana</name>
    <dbReference type="NCBI Taxonomy" id="172846"/>
    <lineage>
        <taxon>Eukaryota</taxon>
        <taxon>Metazoa</taxon>
        <taxon>Ecdysozoa</taxon>
        <taxon>Arthropoda</taxon>
        <taxon>Chelicerata</taxon>
        <taxon>Arachnida</taxon>
        <taxon>Araneae</taxon>
        <taxon>Araneomorphae</taxon>
        <taxon>Entelegynae</taxon>
        <taxon>Araneoidea</taxon>
        <taxon>Araneidae</taxon>
        <taxon>Caerostris</taxon>
    </lineage>
</organism>
<feature type="compositionally biased region" description="Basic and acidic residues" evidence="1">
    <location>
        <begin position="37"/>
        <end position="49"/>
    </location>
</feature>
<dbReference type="Proteomes" id="UP001054945">
    <property type="component" value="Unassembled WGS sequence"/>
</dbReference>
<evidence type="ECO:0008006" key="4">
    <source>
        <dbReference type="Google" id="ProtNLM"/>
    </source>
</evidence>
<name>A0AAV4N5C9_CAEEX</name>
<comment type="caution">
    <text evidence="2">The sequence shown here is derived from an EMBL/GenBank/DDBJ whole genome shotgun (WGS) entry which is preliminary data.</text>
</comment>
<evidence type="ECO:0000256" key="1">
    <source>
        <dbReference type="SAM" id="MobiDB-lite"/>
    </source>
</evidence>
<feature type="region of interest" description="Disordered" evidence="1">
    <location>
        <begin position="29"/>
        <end position="56"/>
    </location>
</feature>
<protein>
    <recommendedName>
        <fullName evidence="4">Ycf1</fullName>
    </recommendedName>
</protein>
<sequence length="113" mass="13267">MDLIISVNMNGIKNSESVYKVKFKNSVFSKKQKNKRRREEEKRDKKPRENPSGCYSKASEFTQSETTNFSYNCFKNFNELFKSFKFERSSGKRNIHRIGSFSIMVGLSLYDHG</sequence>
<dbReference type="AlphaFoldDB" id="A0AAV4N5C9"/>
<evidence type="ECO:0000313" key="2">
    <source>
        <dbReference type="EMBL" id="GIX79903.1"/>
    </source>
</evidence>
<proteinExistence type="predicted"/>
<keyword evidence="3" id="KW-1185">Reference proteome</keyword>
<reference evidence="2 3" key="1">
    <citation type="submission" date="2021-06" db="EMBL/GenBank/DDBJ databases">
        <title>Caerostris extrusa draft genome.</title>
        <authorList>
            <person name="Kono N."/>
            <person name="Arakawa K."/>
        </authorList>
    </citation>
    <scope>NUCLEOTIDE SEQUENCE [LARGE SCALE GENOMIC DNA]</scope>
</reference>
<dbReference type="EMBL" id="BPLR01020551">
    <property type="protein sequence ID" value="GIX79903.1"/>
    <property type="molecule type" value="Genomic_DNA"/>
</dbReference>
<gene>
    <name evidence="2" type="ORF">CEXT_191491</name>
</gene>
<accession>A0AAV4N5C9</accession>
<evidence type="ECO:0000313" key="3">
    <source>
        <dbReference type="Proteomes" id="UP001054945"/>
    </source>
</evidence>